<feature type="compositionally biased region" description="Basic residues" evidence="1">
    <location>
        <begin position="1"/>
        <end position="10"/>
    </location>
</feature>
<evidence type="ECO:0000313" key="8">
    <source>
        <dbReference type="Proteomes" id="UP000219860"/>
    </source>
</evidence>
<feature type="region of interest" description="Disordered" evidence="1">
    <location>
        <begin position="77"/>
        <end position="101"/>
    </location>
</feature>
<evidence type="ECO:0000313" key="2">
    <source>
        <dbReference type="EMBL" id="CXI90244.1"/>
    </source>
</evidence>
<evidence type="ECO:0000313" key="4">
    <source>
        <dbReference type="EMBL" id="SCM16384.1"/>
    </source>
</evidence>
<evidence type="ECO:0000313" key="7">
    <source>
        <dbReference type="Proteomes" id="UP000069549"/>
    </source>
</evidence>
<name>A0A0Y9Z7S3_PLABE</name>
<evidence type="ECO:0000313" key="3">
    <source>
        <dbReference type="EMBL" id="SCL96211.1"/>
    </source>
</evidence>
<dbReference type="VEuPathDB" id="PlasmoDB:PBANKA_1310900"/>
<dbReference type="Proteomes" id="UP000219860">
    <property type="component" value="Chromosome 13"/>
</dbReference>
<sequence>MSKVIKKTKNKNNVSTPKKKLADTNAQMDEINLNYNPFTTKETIKPFDLDIEEDVIEKKEHRKDPFKELLKKRIQEMNGKVDQTKESQDERETFGDEMEKSGKEWYEQNLVNDVPRKLTIM</sequence>
<dbReference type="Proteomes" id="UP000069549">
    <property type="component" value="Chromosome 13"/>
</dbReference>
<dbReference type="EMBL" id="LT608149">
    <property type="protein sequence ID" value="SCL96211.1"/>
    <property type="molecule type" value="Genomic_DNA"/>
</dbReference>
<dbReference type="Proteomes" id="UP000220214">
    <property type="component" value="Chromosome 13"/>
</dbReference>
<evidence type="ECO:0000313" key="9">
    <source>
        <dbReference type="Proteomes" id="UP000219974"/>
    </source>
</evidence>
<feature type="compositionally biased region" description="Basic and acidic residues" evidence="1">
    <location>
        <begin position="82"/>
        <end position="101"/>
    </location>
</feature>
<evidence type="ECO:0000313" key="6">
    <source>
        <dbReference type="EMBL" id="SCN27605.1"/>
    </source>
</evidence>
<dbReference type="OMA" id="PRKLTTC"/>
<evidence type="ECO:0000256" key="1">
    <source>
        <dbReference type="SAM" id="MobiDB-lite"/>
    </source>
</evidence>
<accession>A0A0Y9Z7S3</accession>
<evidence type="ECO:0000313" key="5">
    <source>
        <dbReference type="EMBL" id="SCM18178.1"/>
    </source>
</evidence>
<dbReference type="EMBL" id="LT608261">
    <property type="protein sequence ID" value="SCM16384.1"/>
    <property type="molecule type" value="Genomic_DNA"/>
</dbReference>
<reference evidence="2 7" key="1">
    <citation type="submission" date="2016-02" db="EMBL/GenBank/DDBJ databases">
        <authorList>
            <consortium name="Pathogen Informatics"/>
        </authorList>
    </citation>
    <scope>NUCLEOTIDE SEQUENCE [LARGE SCALE GENOMIC DNA]</scope>
    <source>
        <strain evidence="2 7">K173</strain>
        <strain evidence="3 11">NK65 ny</strain>
        <strain evidence="6 10">NK65e</strain>
        <strain evidence="4 8">SP11 Antwerpcl1</strain>
        <strain evidence="5 9">SP11 RLL</strain>
    </source>
</reference>
<evidence type="ECO:0000313" key="11">
    <source>
        <dbReference type="Proteomes" id="UP000516480"/>
    </source>
</evidence>
<dbReference type="Proteomes" id="UP000516480">
    <property type="component" value="Chromosome 13"/>
</dbReference>
<dbReference type="EMBL" id="LT608277">
    <property type="protein sequence ID" value="SCM18178.1"/>
    <property type="molecule type" value="Genomic_DNA"/>
</dbReference>
<dbReference type="OrthoDB" id="392654at2759"/>
<dbReference type="EMBL" id="LT160033">
    <property type="protein sequence ID" value="CXI90244.1"/>
    <property type="molecule type" value="Genomic_DNA"/>
</dbReference>
<dbReference type="EMBL" id="LT614639">
    <property type="protein sequence ID" value="SCN27605.1"/>
    <property type="molecule type" value="Genomic_DNA"/>
</dbReference>
<protein>
    <submittedName>
        <fullName evidence="2">Uncharacterized protein</fullName>
    </submittedName>
</protein>
<proteinExistence type="predicted"/>
<gene>
    <name evidence="2" type="ORF">PBK173_000371500</name>
    <name evidence="6" type="ORF">PBNK65E_000360300</name>
    <name evidence="3" type="ORF">PBNK65NY_000359900</name>
    <name evidence="4" type="ORF">PBSP11A_000360700</name>
    <name evidence="5" type="ORF">PBSP11RLL_000360500</name>
</gene>
<organism evidence="2 7">
    <name type="scientific">Plasmodium berghei</name>
    <dbReference type="NCBI Taxonomy" id="5821"/>
    <lineage>
        <taxon>Eukaryota</taxon>
        <taxon>Sar</taxon>
        <taxon>Alveolata</taxon>
        <taxon>Apicomplexa</taxon>
        <taxon>Aconoidasida</taxon>
        <taxon>Haemosporida</taxon>
        <taxon>Plasmodiidae</taxon>
        <taxon>Plasmodium</taxon>
        <taxon>Plasmodium (Vinckeia)</taxon>
    </lineage>
</organism>
<dbReference type="AlphaFoldDB" id="A0A0Y9Z7S3"/>
<evidence type="ECO:0000313" key="10">
    <source>
        <dbReference type="Proteomes" id="UP000220214"/>
    </source>
</evidence>
<feature type="region of interest" description="Disordered" evidence="1">
    <location>
        <begin position="1"/>
        <end position="25"/>
    </location>
</feature>
<dbReference type="Proteomes" id="UP000219974">
    <property type="component" value="Chromosome 13"/>
</dbReference>